<reference evidence="2 3" key="1">
    <citation type="journal article" date="2016" name="Mol. Biol. Evol.">
        <title>Genome-Wide Survey of Gut Fungi (Harpellales) Reveals the First Horizontally Transferred Ubiquitin Gene from a Mosquito Host.</title>
        <authorList>
            <person name="Wang Y."/>
            <person name="White M.M."/>
            <person name="Kvist S."/>
            <person name="Moncalvo J.M."/>
        </authorList>
    </citation>
    <scope>NUCLEOTIDE SEQUENCE [LARGE SCALE GENOMIC DNA]</scope>
    <source>
        <strain evidence="2 3">ALG-7-W6</strain>
    </source>
</reference>
<dbReference type="AlphaFoldDB" id="A0A1R0GN85"/>
<name>A0A1R0GN85_9FUNG</name>
<comment type="caution">
    <text evidence="2">The sequence shown here is derived from an EMBL/GenBank/DDBJ whole genome shotgun (WGS) entry which is preliminary data.</text>
</comment>
<evidence type="ECO:0000313" key="2">
    <source>
        <dbReference type="EMBL" id="OLY78337.1"/>
    </source>
</evidence>
<proteinExistence type="predicted"/>
<sequence length="1056" mass="122286">MSIEDSMIGSRDNESYQKDQIRGVSSGQFNVEKNDVFIVTDESEIDVTENQNSRRGLDYNQFSERKYKTNGPYKNELSTISKKKEVLQKSLKNTRERGNKSSQNESNILYVGEVENNYKICNEYTSLRNKCNKFFENKDYKNDSIIESHKTGNVGLTIKKKGDVNNDQRYPNRKSHDQIFFSDKEIKYSSFPRPPRVSNPFKNKDNHMTPDISEVFNDCEIESSKYENNNFKFKPSFKKKGAIEFIREIGHLSYIHPQINWENISAKGPSNWEKLSGKFTKNKCEPKNIHEHHFSGIDNPSNKNIYVYPNIPKEEQLLHQKNKDSFFSSVSDSLHVSKDVNKSIINIPRSLDSYISDEDSSLEELCDSSQFYGSEISDSSSNKFGNTLLESMKPKESSYQMYAKIDEIKTGKGLEVDKNAEKSNDITMNNYSQKIPLSKKKSPANVPKHNKSQVFNDFKQNKIIQKIEAQKSESDMHIESIVQTAYINICMLNLDAQIYSAENIQKKKLNIEKCGLNGPVKDIIYPLLESFNKENKALKISMTKIFEKYKLYEFLQDKSLQENCRDIGPIRGFERYDNDVDGFNLRYLKYEAERNLIYHLNYFGEYCPELTPFATFSTPQKDDLNLISVRTLDAFNFAHFYCLKKDNPSYKVYQKIIQEELDCVKELFHRCFNNFFFFESPKSEILSKKRDQLPGVKMLDISEGNLIHIVTWCSKDDENQQIALLIMERNDFTINNIISYSGTCSKFLPHHFAESGTALHKYMANIISMYLEKKVPITIEILLKYYPLLDEFVSNGNKHNDCVFFMRISESIRLNEKNNLDLNFKIISDQSGSFIDKLNKIHHSSHKELDFFIQPSYENGTMAVSALSAVSKIKTSKKVDGNDHLAFLTPTDQFSCTAQLVFSKNNSGNLGINFVKGLVFNSNPIYNDMLQYTKFFVFLSLSVIQKTHLDMFHYMTEDVYNVLVEESKRDFKAASKYYPLPTAYIKLTDSENYYSSQIYNTPIPARYVYIVATDNILVKTSAVPSNNPQRMIVLKYDKEICRLPEMHFFGDNFSGI</sequence>
<dbReference type="Proteomes" id="UP000187455">
    <property type="component" value="Unassembled WGS sequence"/>
</dbReference>
<protein>
    <submittedName>
        <fullName evidence="2">Uncharacterized protein</fullName>
    </submittedName>
</protein>
<accession>A0A1R0GN85</accession>
<feature type="compositionally biased region" description="Basic and acidic residues" evidence="1">
    <location>
        <begin position="11"/>
        <end position="21"/>
    </location>
</feature>
<gene>
    <name evidence="2" type="ORF">AYI68_g7615</name>
</gene>
<evidence type="ECO:0000256" key="1">
    <source>
        <dbReference type="SAM" id="MobiDB-lite"/>
    </source>
</evidence>
<feature type="region of interest" description="Disordered" evidence="1">
    <location>
        <begin position="1"/>
        <end position="23"/>
    </location>
</feature>
<dbReference type="EMBL" id="LSSL01006681">
    <property type="protein sequence ID" value="OLY78337.1"/>
    <property type="molecule type" value="Genomic_DNA"/>
</dbReference>
<organism evidence="2 3">
    <name type="scientific">Smittium mucronatum</name>
    <dbReference type="NCBI Taxonomy" id="133383"/>
    <lineage>
        <taxon>Eukaryota</taxon>
        <taxon>Fungi</taxon>
        <taxon>Fungi incertae sedis</taxon>
        <taxon>Zoopagomycota</taxon>
        <taxon>Kickxellomycotina</taxon>
        <taxon>Harpellomycetes</taxon>
        <taxon>Harpellales</taxon>
        <taxon>Legeriomycetaceae</taxon>
        <taxon>Smittium</taxon>
    </lineage>
</organism>
<keyword evidence="3" id="KW-1185">Reference proteome</keyword>
<evidence type="ECO:0000313" key="3">
    <source>
        <dbReference type="Proteomes" id="UP000187455"/>
    </source>
</evidence>